<comment type="similarity">
    <text evidence="1">Belongs to the GcvT family.</text>
</comment>
<dbReference type="EMBL" id="FMJC01000002">
    <property type="protein sequence ID" value="SCM74099.1"/>
    <property type="molecule type" value="Genomic_DNA"/>
</dbReference>
<dbReference type="NCBIfam" id="NF001567">
    <property type="entry name" value="PRK00389.1"/>
    <property type="match status" value="1"/>
</dbReference>
<evidence type="ECO:0000259" key="8">
    <source>
        <dbReference type="Pfam" id="PF01571"/>
    </source>
</evidence>
<proteinExistence type="inferred from homology"/>
<evidence type="ECO:0000256" key="7">
    <source>
        <dbReference type="PIRSR" id="PIRSR006487-1"/>
    </source>
</evidence>
<organism evidence="10">
    <name type="scientific">uncultured Desulfovibrio sp</name>
    <dbReference type="NCBI Taxonomy" id="167968"/>
    <lineage>
        <taxon>Bacteria</taxon>
        <taxon>Pseudomonadati</taxon>
        <taxon>Thermodesulfobacteriota</taxon>
        <taxon>Desulfovibrionia</taxon>
        <taxon>Desulfovibrionales</taxon>
        <taxon>Desulfovibrionaceae</taxon>
        <taxon>Desulfovibrio</taxon>
        <taxon>environmental samples</taxon>
    </lineage>
</organism>
<dbReference type="Gene3D" id="4.10.1250.10">
    <property type="entry name" value="Aminomethyltransferase fragment"/>
    <property type="match status" value="1"/>
</dbReference>
<dbReference type="RefSeq" id="WP_179981012.1">
    <property type="nucleotide sequence ID" value="NZ_LT608333.1"/>
</dbReference>
<evidence type="ECO:0000259" key="9">
    <source>
        <dbReference type="Pfam" id="PF08669"/>
    </source>
</evidence>
<dbReference type="Gene3D" id="3.30.1360.120">
    <property type="entry name" value="Probable tRNA modification gtpase trme, domain 1"/>
    <property type="match status" value="1"/>
</dbReference>
<protein>
    <recommendedName>
        <fullName evidence="2">aminomethyltransferase</fullName>
        <ecNumber evidence="2">2.1.2.10</ecNumber>
    </recommendedName>
    <alternativeName>
        <fullName evidence="5">Glycine cleavage system T protein</fullName>
    </alternativeName>
</protein>
<dbReference type="SUPFAM" id="SSF103025">
    <property type="entry name" value="Folate-binding domain"/>
    <property type="match status" value="1"/>
</dbReference>
<dbReference type="EC" id="2.1.2.10" evidence="2"/>
<evidence type="ECO:0000256" key="6">
    <source>
        <dbReference type="ARBA" id="ARBA00047665"/>
    </source>
</evidence>
<evidence type="ECO:0000256" key="1">
    <source>
        <dbReference type="ARBA" id="ARBA00008609"/>
    </source>
</evidence>
<sequence length="360" mass="39135">MSDLRTPLTSWHEAQGAKMAPFAGWLMPIQYEGILVEHLHTRKHAGIFDICHMGEFRIEGPGAAEALSLAVSHNLETLAPGKCRYGFLLNDKGGVLDDGIIYRFGPESFMAVVNAACAANDLATLRARLPESIKITDISDETGKVDLQGPDSLDVLEKLMGQNFHDLGYFSFRESQWQGVPVLVSRTGYTGELGYELYLPAGKTEDFWKALLADERVKPVGLGARDTLRLEAGLPLYGHDLDEDHSPAEAGMGRMMTSQANYVGKEGAQVIREVLVPLKIEGRRAARHGDAVALPGGDAVGRVTSGSFAPSLGYVIAFAWVDAAHADKENFVVRAARTELPAVKVDIPFYKEGTARKKLA</sequence>
<keyword evidence="3" id="KW-0032">Aminotransferase</keyword>
<feature type="binding site" evidence="7">
    <location>
        <position position="196"/>
    </location>
    <ligand>
        <name>substrate</name>
    </ligand>
</feature>
<dbReference type="GO" id="GO:0006546">
    <property type="term" value="P:glycine catabolic process"/>
    <property type="evidence" value="ECO:0007669"/>
    <property type="project" value="InterPro"/>
</dbReference>
<dbReference type="Pfam" id="PF01571">
    <property type="entry name" value="GCV_T"/>
    <property type="match status" value="1"/>
</dbReference>
<name>A0A212L9U2_9BACT</name>
<dbReference type="InterPro" id="IPR006222">
    <property type="entry name" value="GCVT_N"/>
</dbReference>
<dbReference type="InterPro" id="IPR028896">
    <property type="entry name" value="GcvT/YgfZ/DmdA"/>
</dbReference>
<dbReference type="Gene3D" id="2.40.30.110">
    <property type="entry name" value="Aminomethyltransferase beta-barrel domains"/>
    <property type="match status" value="1"/>
</dbReference>
<gene>
    <name evidence="10" type="primary">gcvT</name>
    <name evidence="10" type="ORF">KL86DES1_21732</name>
</gene>
<dbReference type="GO" id="GO:0005960">
    <property type="term" value="C:glycine cleavage complex"/>
    <property type="evidence" value="ECO:0007669"/>
    <property type="project" value="InterPro"/>
</dbReference>
<accession>A0A212L9U2</accession>
<dbReference type="PIRSF" id="PIRSF006487">
    <property type="entry name" value="GcvT"/>
    <property type="match status" value="1"/>
</dbReference>
<dbReference type="InterPro" id="IPR013977">
    <property type="entry name" value="GcvT_C"/>
</dbReference>
<feature type="domain" description="GCVT N-terminal" evidence="8">
    <location>
        <begin position="8"/>
        <end position="256"/>
    </location>
</feature>
<dbReference type="Pfam" id="PF08669">
    <property type="entry name" value="GCV_T_C"/>
    <property type="match status" value="1"/>
</dbReference>
<evidence type="ECO:0000256" key="4">
    <source>
        <dbReference type="ARBA" id="ARBA00022679"/>
    </source>
</evidence>
<dbReference type="PANTHER" id="PTHR43757:SF2">
    <property type="entry name" value="AMINOMETHYLTRANSFERASE, MITOCHONDRIAL"/>
    <property type="match status" value="1"/>
</dbReference>
<evidence type="ECO:0000313" key="10">
    <source>
        <dbReference type="EMBL" id="SCM74099.1"/>
    </source>
</evidence>
<dbReference type="GO" id="GO:0004047">
    <property type="term" value="F:aminomethyltransferase activity"/>
    <property type="evidence" value="ECO:0007669"/>
    <property type="project" value="UniProtKB-EC"/>
</dbReference>
<evidence type="ECO:0000256" key="2">
    <source>
        <dbReference type="ARBA" id="ARBA00012616"/>
    </source>
</evidence>
<dbReference type="AlphaFoldDB" id="A0A212L9U2"/>
<feature type="domain" description="Aminomethyltransferase C-terminal" evidence="9">
    <location>
        <begin position="275"/>
        <end position="351"/>
    </location>
</feature>
<dbReference type="GO" id="GO:0008168">
    <property type="term" value="F:methyltransferase activity"/>
    <property type="evidence" value="ECO:0007669"/>
    <property type="project" value="UniProtKB-KW"/>
</dbReference>
<dbReference type="NCBIfam" id="TIGR00528">
    <property type="entry name" value="gcvT"/>
    <property type="match status" value="1"/>
</dbReference>
<dbReference type="PANTHER" id="PTHR43757">
    <property type="entry name" value="AMINOMETHYLTRANSFERASE"/>
    <property type="match status" value="1"/>
</dbReference>
<comment type="catalytic activity">
    <reaction evidence="6">
        <text>N(6)-[(R)-S(8)-aminomethyldihydrolipoyl]-L-lysyl-[protein] + (6S)-5,6,7,8-tetrahydrofolate = N(6)-[(R)-dihydrolipoyl]-L-lysyl-[protein] + (6R)-5,10-methylene-5,6,7,8-tetrahydrofolate + NH4(+)</text>
        <dbReference type="Rhea" id="RHEA:16945"/>
        <dbReference type="Rhea" id="RHEA-COMP:10475"/>
        <dbReference type="Rhea" id="RHEA-COMP:10492"/>
        <dbReference type="ChEBI" id="CHEBI:15636"/>
        <dbReference type="ChEBI" id="CHEBI:28938"/>
        <dbReference type="ChEBI" id="CHEBI:57453"/>
        <dbReference type="ChEBI" id="CHEBI:83100"/>
        <dbReference type="ChEBI" id="CHEBI:83143"/>
        <dbReference type="EC" id="2.1.2.10"/>
    </reaction>
</comment>
<dbReference type="GO" id="GO:0032259">
    <property type="term" value="P:methylation"/>
    <property type="evidence" value="ECO:0007669"/>
    <property type="project" value="UniProtKB-KW"/>
</dbReference>
<evidence type="ECO:0000256" key="3">
    <source>
        <dbReference type="ARBA" id="ARBA00022576"/>
    </source>
</evidence>
<dbReference type="SUPFAM" id="SSF101790">
    <property type="entry name" value="Aminomethyltransferase beta-barrel domain"/>
    <property type="match status" value="1"/>
</dbReference>
<dbReference type="InterPro" id="IPR029043">
    <property type="entry name" value="GcvT/YgfZ_C"/>
</dbReference>
<keyword evidence="10" id="KW-0489">Methyltransferase</keyword>
<dbReference type="Gene3D" id="3.30.70.1400">
    <property type="entry name" value="Aminomethyltransferase beta-barrel domains"/>
    <property type="match status" value="1"/>
</dbReference>
<reference evidence="10" key="1">
    <citation type="submission" date="2016-08" db="EMBL/GenBank/DDBJ databases">
        <authorList>
            <person name="Seilhamer J.J."/>
        </authorList>
    </citation>
    <scope>NUCLEOTIDE SEQUENCE</scope>
    <source>
        <strain evidence="10">86-1</strain>
    </source>
</reference>
<dbReference type="InterPro" id="IPR006223">
    <property type="entry name" value="GcvT"/>
</dbReference>
<keyword evidence="4 10" id="KW-0808">Transferase</keyword>
<evidence type="ECO:0000256" key="5">
    <source>
        <dbReference type="ARBA" id="ARBA00031395"/>
    </source>
</evidence>
<dbReference type="InterPro" id="IPR027266">
    <property type="entry name" value="TrmE/GcvT-like"/>
</dbReference>
<dbReference type="GO" id="GO:0008483">
    <property type="term" value="F:transaminase activity"/>
    <property type="evidence" value="ECO:0007669"/>
    <property type="project" value="UniProtKB-KW"/>
</dbReference>